<dbReference type="AlphaFoldDB" id="A0A538UC21"/>
<dbReference type="GO" id="GO:0016746">
    <property type="term" value="F:acyltransferase activity"/>
    <property type="evidence" value="ECO:0007669"/>
    <property type="project" value="UniProtKB-KW"/>
</dbReference>
<dbReference type="InterPro" id="IPR050500">
    <property type="entry name" value="Phos_Acetyltrans/Butyryltrans"/>
</dbReference>
<dbReference type="PANTHER" id="PTHR43356:SF1">
    <property type="entry name" value="PHOSPHATE ACETYLTRANSFERASE EUTD"/>
    <property type="match status" value="1"/>
</dbReference>
<dbReference type="Gene3D" id="3.40.50.10950">
    <property type="match status" value="1"/>
</dbReference>
<keyword evidence="3" id="KW-0012">Acyltransferase</keyword>
<organism evidence="6 7">
    <name type="scientific">Eiseniibacteriota bacterium</name>
    <dbReference type="NCBI Taxonomy" id="2212470"/>
    <lineage>
        <taxon>Bacteria</taxon>
        <taxon>Candidatus Eiseniibacteriota</taxon>
    </lineage>
</organism>
<keyword evidence="4" id="KW-1133">Transmembrane helix</keyword>
<keyword evidence="4" id="KW-0472">Membrane</keyword>
<dbReference type="InterPro" id="IPR012147">
    <property type="entry name" value="P_Ac_Bu_trans"/>
</dbReference>
<dbReference type="Gene3D" id="3.40.50.10750">
    <property type="entry name" value="Isocitrate/Isopropylmalate dehydrogenase-like"/>
    <property type="match status" value="1"/>
</dbReference>
<dbReference type="SUPFAM" id="SSF53659">
    <property type="entry name" value="Isocitrate/Isopropylmalate dehydrogenase-like"/>
    <property type="match status" value="1"/>
</dbReference>
<evidence type="ECO:0000259" key="5">
    <source>
        <dbReference type="Pfam" id="PF01515"/>
    </source>
</evidence>
<comment type="caution">
    <text evidence="6">The sequence shown here is derived from an EMBL/GenBank/DDBJ whole genome shotgun (WGS) entry which is preliminary data.</text>
</comment>
<dbReference type="PIRSF" id="PIRSF000428">
    <property type="entry name" value="P_Ac_trans"/>
    <property type="match status" value="1"/>
</dbReference>
<feature type="domain" description="Phosphate acetyl/butaryl transferase" evidence="5">
    <location>
        <begin position="1"/>
        <end position="293"/>
    </location>
</feature>
<name>A0A538UC21_UNCEI</name>
<feature type="non-terminal residue" evidence="6">
    <location>
        <position position="1"/>
    </location>
</feature>
<evidence type="ECO:0000313" key="7">
    <source>
        <dbReference type="Proteomes" id="UP000319836"/>
    </source>
</evidence>
<sequence length="302" mass="31440">AARLAALGLARVTLLGDPIAARETAAVAGVDLAGVALDDAGAPAEIARARRALEDARGDRLDPDARARLEGDPLFQAAARVRVGAADCFVAGAVRTSADVARAALWLIGVAPGVSALSSFFLMVIPSAQDGERVLSFADCGVLPDPSPVQLADIGCLTADCHERLTGETPRVAFLSFSTHGSARHERVDKVQEAVARARAMRPDRLFDGELQADAALDPDVARRKAEASAVAGRANVLVFPDLDAGNIGYKLVQRLAGARAYGPILQGLARQANDLSRGCDADDVVEVATIACALSPEFEND</sequence>
<accession>A0A538UC21</accession>
<comment type="similarity">
    <text evidence="1">Belongs to the phosphate acetyltransferase and butyryltransferase family.</text>
</comment>
<proteinExistence type="inferred from homology"/>
<dbReference type="PANTHER" id="PTHR43356">
    <property type="entry name" value="PHOSPHATE ACETYLTRANSFERASE"/>
    <property type="match status" value="1"/>
</dbReference>
<dbReference type="EMBL" id="VBPA01000003">
    <property type="protein sequence ID" value="TMQ73451.1"/>
    <property type="molecule type" value="Genomic_DNA"/>
</dbReference>
<evidence type="ECO:0000313" key="6">
    <source>
        <dbReference type="EMBL" id="TMQ73451.1"/>
    </source>
</evidence>
<feature type="transmembrane region" description="Helical" evidence="4">
    <location>
        <begin position="103"/>
        <end position="125"/>
    </location>
</feature>
<dbReference type="Pfam" id="PF01515">
    <property type="entry name" value="PTA_PTB"/>
    <property type="match status" value="1"/>
</dbReference>
<dbReference type="Proteomes" id="UP000319836">
    <property type="component" value="Unassembled WGS sequence"/>
</dbReference>
<dbReference type="InterPro" id="IPR042112">
    <property type="entry name" value="P_AcTrfase_dom2"/>
</dbReference>
<gene>
    <name evidence="6" type="ORF">E6K80_00105</name>
</gene>
<evidence type="ECO:0000256" key="4">
    <source>
        <dbReference type="SAM" id="Phobius"/>
    </source>
</evidence>
<evidence type="ECO:0000256" key="3">
    <source>
        <dbReference type="ARBA" id="ARBA00023315"/>
    </source>
</evidence>
<dbReference type="InterPro" id="IPR042113">
    <property type="entry name" value="P_AcTrfase_dom1"/>
</dbReference>
<dbReference type="InterPro" id="IPR002505">
    <property type="entry name" value="PTA_PTB"/>
</dbReference>
<evidence type="ECO:0000256" key="1">
    <source>
        <dbReference type="ARBA" id="ARBA00005656"/>
    </source>
</evidence>
<keyword evidence="2" id="KW-0808">Transferase</keyword>
<keyword evidence="4" id="KW-0812">Transmembrane</keyword>
<protein>
    <recommendedName>
        <fullName evidence="5">Phosphate acetyl/butaryl transferase domain-containing protein</fullName>
    </recommendedName>
</protein>
<evidence type="ECO:0000256" key="2">
    <source>
        <dbReference type="ARBA" id="ARBA00022679"/>
    </source>
</evidence>
<reference evidence="6 7" key="1">
    <citation type="journal article" date="2019" name="Nat. Microbiol.">
        <title>Mediterranean grassland soil C-N compound turnover is dependent on rainfall and depth, and is mediated by genomically divergent microorganisms.</title>
        <authorList>
            <person name="Diamond S."/>
            <person name="Andeer P.F."/>
            <person name="Li Z."/>
            <person name="Crits-Christoph A."/>
            <person name="Burstein D."/>
            <person name="Anantharaman K."/>
            <person name="Lane K.R."/>
            <person name="Thomas B.C."/>
            <person name="Pan C."/>
            <person name="Northen T.R."/>
            <person name="Banfield J.F."/>
        </authorList>
    </citation>
    <scope>NUCLEOTIDE SEQUENCE [LARGE SCALE GENOMIC DNA]</scope>
    <source>
        <strain evidence="6">WS_10</strain>
    </source>
</reference>